<sequence>MPGFHHVELWVADLDQALAEWDPLLRLLGFSADGAWLEGRSWSAGGAYLVLTTPPTLSGDRHDRRRPGVNHLAFRGGSPEQVDTIMTAAQDAGWRPLFSDRYPHAGGPQHYAGWLEDSAGHKCEIVATESETG</sequence>
<dbReference type="Gene3D" id="3.10.180.10">
    <property type="entry name" value="2,3-Dihydroxybiphenyl 1,2-Dioxygenase, domain 1"/>
    <property type="match status" value="1"/>
</dbReference>
<dbReference type="InterPro" id="IPR051332">
    <property type="entry name" value="Fosfomycin_Res_Enzymes"/>
</dbReference>
<dbReference type="SUPFAM" id="SSF54593">
    <property type="entry name" value="Glyoxalase/Bleomycin resistance protein/Dihydroxybiphenyl dioxygenase"/>
    <property type="match status" value="1"/>
</dbReference>
<evidence type="ECO:0000259" key="1">
    <source>
        <dbReference type="PROSITE" id="PS51819"/>
    </source>
</evidence>
<proteinExistence type="predicted"/>
<evidence type="ECO:0000313" key="3">
    <source>
        <dbReference type="Proteomes" id="UP000237881"/>
    </source>
</evidence>
<reference evidence="2 3" key="1">
    <citation type="submission" date="2018-02" db="EMBL/GenBank/DDBJ databases">
        <title>Bacteriophage NCPPB3778 and a type I-E CRISPR drive the evolution of the US Biological Select Agent, Rathayibacter toxicus.</title>
        <authorList>
            <person name="Davis E.W.II."/>
            <person name="Tabima J.F."/>
            <person name="Weisberg A.J."/>
            <person name="Lopes L.D."/>
            <person name="Wiseman M.S."/>
            <person name="Wiseman M.S."/>
            <person name="Pupko T."/>
            <person name="Belcher M.S."/>
            <person name="Sechler A.J."/>
            <person name="Tancos M.A."/>
            <person name="Schroeder B.K."/>
            <person name="Murray T.D."/>
            <person name="Luster D.G."/>
            <person name="Schneider W.L."/>
            <person name="Rogers E."/>
            <person name="Andreote F.D."/>
            <person name="Grunwald N.J."/>
            <person name="Putnam M.L."/>
            <person name="Chang J.H."/>
        </authorList>
    </citation>
    <scope>NUCLEOTIDE SEQUENCE [LARGE SCALE GENOMIC DNA]</scope>
    <source>
        <strain evidence="2 3">AY1I9</strain>
    </source>
</reference>
<organism evidence="2 3">
    <name type="scientific">Rathayibacter rathayi</name>
    <name type="common">Corynebacterium rathayi</name>
    <dbReference type="NCBI Taxonomy" id="33887"/>
    <lineage>
        <taxon>Bacteria</taxon>
        <taxon>Bacillati</taxon>
        <taxon>Actinomycetota</taxon>
        <taxon>Actinomycetes</taxon>
        <taxon>Micrococcales</taxon>
        <taxon>Microbacteriaceae</taxon>
        <taxon>Rathayibacter</taxon>
    </lineage>
</organism>
<dbReference type="AlphaFoldDB" id="A0ABD6W696"/>
<dbReference type="Proteomes" id="UP000237881">
    <property type="component" value="Unassembled WGS sequence"/>
</dbReference>
<name>A0ABD6W696_RATRA</name>
<feature type="domain" description="VOC" evidence="1">
    <location>
        <begin position="3"/>
        <end position="128"/>
    </location>
</feature>
<dbReference type="Pfam" id="PF13669">
    <property type="entry name" value="Glyoxalase_4"/>
    <property type="match status" value="1"/>
</dbReference>
<evidence type="ECO:0000313" key="2">
    <source>
        <dbReference type="EMBL" id="PPF11732.1"/>
    </source>
</evidence>
<comment type="caution">
    <text evidence="2">The sequence shown here is derived from an EMBL/GenBank/DDBJ whole genome shotgun (WGS) entry which is preliminary data.</text>
</comment>
<dbReference type="InterPro" id="IPR037523">
    <property type="entry name" value="VOC_core"/>
</dbReference>
<dbReference type="PANTHER" id="PTHR36113">
    <property type="entry name" value="LYASE, PUTATIVE-RELATED-RELATED"/>
    <property type="match status" value="1"/>
</dbReference>
<dbReference type="RefSeq" id="WP_104249018.1">
    <property type="nucleotide sequence ID" value="NZ_PSUD01000027.1"/>
</dbReference>
<gene>
    <name evidence="2" type="ORF">C5C04_11640</name>
</gene>
<dbReference type="PROSITE" id="PS51819">
    <property type="entry name" value="VOC"/>
    <property type="match status" value="1"/>
</dbReference>
<dbReference type="InterPro" id="IPR029068">
    <property type="entry name" value="Glyas_Bleomycin-R_OHBP_Dase"/>
</dbReference>
<dbReference type="PANTHER" id="PTHR36113:SF6">
    <property type="entry name" value="FOSFOMYCIN RESISTANCE PROTEIN FOSX"/>
    <property type="match status" value="1"/>
</dbReference>
<accession>A0ABD6W696</accession>
<dbReference type="EMBL" id="PSUL01000030">
    <property type="protein sequence ID" value="PPF11732.1"/>
    <property type="molecule type" value="Genomic_DNA"/>
</dbReference>
<protein>
    <submittedName>
        <fullName evidence="2">Glyoxalase</fullName>
    </submittedName>
</protein>